<name>A0A1H0GE86_9FIRM</name>
<gene>
    <name evidence="2" type="ORF">SAMN05192585_1504</name>
</gene>
<dbReference type="AlphaFoldDB" id="A0A1H0GE86"/>
<dbReference type="EMBL" id="FNID01000050">
    <property type="protein sequence ID" value="SDO05193.1"/>
    <property type="molecule type" value="Genomic_DNA"/>
</dbReference>
<sequence length="261" mass="28741">MRQLRVIKTLIKLRLSNLMVFRLSFFGAFLIDGSMFALQLVMFNTIYSQVDSIGGWSRGEVVIFIGTFSMINALNMLIYFFGINDLPQRILDGRLDHYLTKPGSPLLRLTFESVDIGSIPLVLGSIGIIAYGVSLAGITLTAGKVAAYIVMVLLMTLLWYDVELILRCIPFFVISAGGITQLEQFIELCFKVPGVLFKGVFKVLFYFVLPYGVMATVPTQLLAGTLTPGGLCYAVFIAALFTALALGLWRLGVKNYKSASS</sequence>
<dbReference type="PANTHER" id="PTHR36833">
    <property type="entry name" value="SLR0610 PROTEIN-RELATED"/>
    <property type="match status" value="1"/>
</dbReference>
<keyword evidence="1" id="KW-0472">Membrane</keyword>
<feature type="transmembrane region" description="Helical" evidence="1">
    <location>
        <begin position="118"/>
        <end position="140"/>
    </location>
</feature>
<accession>A0A1H0GE86</accession>
<dbReference type="RefSeq" id="WP_092643332.1">
    <property type="nucleotide sequence ID" value="NZ_FNID01000050.1"/>
</dbReference>
<keyword evidence="1" id="KW-1133">Transmembrane helix</keyword>
<reference evidence="2 3" key="1">
    <citation type="submission" date="2016-10" db="EMBL/GenBank/DDBJ databases">
        <authorList>
            <person name="de Groot N.N."/>
        </authorList>
    </citation>
    <scope>NUCLEOTIDE SEQUENCE [LARGE SCALE GENOMIC DNA]</scope>
    <source>
        <strain evidence="2 3">CGMCC 1.5012</strain>
    </source>
</reference>
<keyword evidence="3" id="KW-1185">Reference proteome</keyword>
<feature type="transmembrane region" description="Helical" evidence="1">
    <location>
        <begin position="195"/>
        <end position="213"/>
    </location>
</feature>
<dbReference type="PANTHER" id="PTHR36833:SF1">
    <property type="entry name" value="INTEGRAL MEMBRANE TRANSPORT PROTEIN"/>
    <property type="match status" value="1"/>
</dbReference>
<keyword evidence="1" id="KW-0812">Transmembrane</keyword>
<evidence type="ECO:0000313" key="3">
    <source>
        <dbReference type="Proteomes" id="UP000199182"/>
    </source>
</evidence>
<protein>
    <submittedName>
        <fullName evidence="2">ABC-2 type transport system permease protein</fullName>
    </submittedName>
</protein>
<organism evidence="2 3">
    <name type="scientific">Acetanaerobacterium elongatum</name>
    <dbReference type="NCBI Taxonomy" id="258515"/>
    <lineage>
        <taxon>Bacteria</taxon>
        <taxon>Bacillati</taxon>
        <taxon>Bacillota</taxon>
        <taxon>Clostridia</taxon>
        <taxon>Eubacteriales</taxon>
        <taxon>Oscillospiraceae</taxon>
        <taxon>Acetanaerobacterium</taxon>
    </lineage>
</organism>
<evidence type="ECO:0000256" key="1">
    <source>
        <dbReference type="SAM" id="Phobius"/>
    </source>
</evidence>
<dbReference type="OrthoDB" id="9788195at2"/>
<feature type="transmembrane region" description="Helical" evidence="1">
    <location>
        <begin position="146"/>
        <end position="174"/>
    </location>
</feature>
<dbReference type="STRING" id="258515.SAMN05192585_1504"/>
<evidence type="ECO:0000313" key="2">
    <source>
        <dbReference type="EMBL" id="SDO05193.1"/>
    </source>
</evidence>
<feature type="transmembrane region" description="Helical" evidence="1">
    <location>
        <begin position="20"/>
        <end position="41"/>
    </location>
</feature>
<dbReference type="InterPro" id="IPR010390">
    <property type="entry name" value="ABC-2_transporter-like"/>
</dbReference>
<proteinExistence type="predicted"/>
<feature type="transmembrane region" description="Helical" evidence="1">
    <location>
        <begin position="233"/>
        <end position="253"/>
    </location>
</feature>
<dbReference type="Proteomes" id="UP000199182">
    <property type="component" value="Unassembled WGS sequence"/>
</dbReference>
<dbReference type="Pfam" id="PF06182">
    <property type="entry name" value="ABC2_membrane_6"/>
    <property type="match status" value="1"/>
</dbReference>
<feature type="transmembrane region" description="Helical" evidence="1">
    <location>
        <begin position="61"/>
        <end position="81"/>
    </location>
</feature>